<keyword evidence="2" id="KW-1185">Reference proteome</keyword>
<evidence type="ECO:0000313" key="2">
    <source>
        <dbReference type="Proteomes" id="UP001165960"/>
    </source>
</evidence>
<protein>
    <submittedName>
        <fullName evidence="1">Uncharacterized protein</fullName>
    </submittedName>
</protein>
<accession>A0ACC2T1L4</accession>
<sequence>MDMVPTPTPKPMSASAANLTLDKINKLLRIVFIALLGVIDTISLANGPWSWFGRSITHSMVGFARLACSIPDFDEPDTQGWFPDIKWEKIASQKRFICATVKQKFNNFMKKENVV</sequence>
<dbReference type="Proteomes" id="UP001165960">
    <property type="component" value="Unassembled WGS sequence"/>
</dbReference>
<dbReference type="EMBL" id="QTSX02003727">
    <property type="protein sequence ID" value="KAJ9068491.1"/>
    <property type="molecule type" value="Genomic_DNA"/>
</dbReference>
<organism evidence="1 2">
    <name type="scientific">Entomophthora muscae</name>
    <dbReference type="NCBI Taxonomy" id="34485"/>
    <lineage>
        <taxon>Eukaryota</taxon>
        <taxon>Fungi</taxon>
        <taxon>Fungi incertae sedis</taxon>
        <taxon>Zoopagomycota</taxon>
        <taxon>Entomophthoromycotina</taxon>
        <taxon>Entomophthoromycetes</taxon>
        <taxon>Entomophthorales</taxon>
        <taxon>Entomophthoraceae</taxon>
        <taxon>Entomophthora</taxon>
    </lineage>
</organism>
<evidence type="ECO:0000313" key="1">
    <source>
        <dbReference type="EMBL" id="KAJ9068491.1"/>
    </source>
</evidence>
<name>A0ACC2T1L4_9FUNG</name>
<gene>
    <name evidence="1" type="ORF">DSO57_1028153</name>
</gene>
<reference evidence="1" key="1">
    <citation type="submission" date="2022-04" db="EMBL/GenBank/DDBJ databases">
        <title>Genome of the entomopathogenic fungus Entomophthora muscae.</title>
        <authorList>
            <person name="Elya C."/>
            <person name="Lovett B.R."/>
            <person name="Lee E."/>
            <person name="Macias A.M."/>
            <person name="Hajek A.E."/>
            <person name="De Bivort B.L."/>
            <person name="Kasson M.T."/>
            <person name="De Fine Licht H.H."/>
            <person name="Stajich J.E."/>
        </authorList>
    </citation>
    <scope>NUCLEOTIDE SEQUENCE</scope>
    <source>
        <strain evidence="1">Berkeley</strain>
    </source>
</reference>
<proteinExistence type="predicted"/>
<comment type="caution">
    <text evidence="1">The sequence shown here is derived from an EMBL/GenBank/DDBJ whole genome shotgun (WGS) entry which is preliminary data.</text>
</comment>